<keyword evidence="3" id="KW-1185">Reference proteome</keyword>
<feature type="region of interest" description="Disordered" evidence="1">
    <location>
        <begin position="1"/>
        <end position="58"/>
    </location>
</feature>
<dbReference type="Proteomes" id="UP000749293">
    <property type="component" value="Unassembled WGS sequence"/>
</dbReference>
<proteinExistence type="predicted"/>
<evidence type="ECO:0000313" key="2">
    <source>
        <dbReference type="EMBL" id="KAF4125061.1"/>
    </source>
</evidence>
<name>A0A9P4YXT8_9HYPO</name>
<gene>
    <name evidence="2" type="ORF">GMORB2_3900</name>
</gene>
<accession>A0A9P4YXT8</accession>
<sequence>MAPRIPTAASDSTLSVFGGRRSTRDGTGRARPSAGNMAGVHHAPGSAPAGTAAAAPPPQPLCAGLRHRDMVAQSVGSVRKHRDRGDGVAAGQATLRVLYADVKYEESGYGGPVQGAVHGYDRSCWPLPHAWSCAVCSRIGARARSRWRIVVLAGRVRLRRAYRLAYSHTSRSATDLDNDTSLYLEFPSHGCDAASAPACVGRDDPACRDA</sequence>
<evidence type="ECO:0000256" key="1">
    <source>
        <dbReference type="SAM" id="MobiDB-lite"/>
    </source>
</evidence>
<evidence type="ECO:0000313" key="3">
    <source>
        <dbReference type="Proteomes" id="UP000749293"/>
    </source>
</evidence>
<organism evidence="2 3">
    <name type="scientific">Geosmithia morbida</name>
    <dbReference type="NCBI Taxonomy" id="1094350"/>
    <lineage>
        <taxon>Eukaryota</taxon>
        <taxon>Fungi</taxon>
        <taxon>Dikarya</taxon>
        <taxon>Ascomycota</taxon>
        <taxon>Pezizomycotina</taxon>
        <taxon>Sordariomycetes</taxon>
        <taxon>Hypocreomycetidae</taxon>
        <taxon>Hypocreales</taxon>
        <taxon>Bionectriaceae</taxon>
        <taxon>Geosmithia</taxon>
    </lineage>
</organism>
<dbReference type="AlphaFoldDB" id="A0A9P4YXT8"/>
<dbReference type="EMBL" id="JAANYQ010000003">
    <property type="protein sequence ID" value="KAF4125061.1"/>
    <property type="molecule type" value="Genomic_DNA"/>
</dbReference>
<feature type="compositionally biased region" description="Low complexity" evidence="1">
    <location>
        <begin position="43"/>
        <end position="54"/>
    </location>
</feature>
<protein>
    <submittedName>
        <fullName evidence="2">Uncharacterized protein</fullName>
    </submittedName>
</protein>
<reference evidence="2" key="1">
    <citation type="submission" date="2020-03" db="EMBL/GenBank/DDBJ databases">
        <title>Site-based positive gene gene selection in Geosmithia morbida across the United States reveals a broad range of putative effectors and factors for local host and environmental adapation.</title>
        <authorList>
            <person name="Onufrak A."/>
            <person name="Murdoch R.W."/>
            <person name="Gazis R."/>
            <person name="Huff M."/>
            <person name="Staton M."/>
            <person name="Klingeman W."/>
            <person name="Hadziabdic D."/>
        </authorList>
    </citation>
    <scope>NUCLEOTIDE SEQUENCE</scope>
    <source>
        <strain evidence="2">1262</strain>
    </source>
</reference>
<dbReference type="RefSeq" id="XP_035323713.1">
    <property type="nucleotide sequence ID" value="XM_035465876.1"/>
</dbReference>
<dbReference type="GeneID" id="55970128"/>
<comment type="caution">
    <text evidence="2">The sequence shown here is derived from an EMBL/GenBank/DDBJ whole genome shotgun (WGS) entry which is preliminary data.</text>
</comment>